<dbReference type="Gene3D" id="3.40.190.170">
    <property type="entry name" value="Bacterial extracellular solute-binding protein, family 7"/>
    <property type="match status" value="1"/>
</dbReference>
<feature type="chain" id="PRO_5020677005" description="TRAP-type C4-dicarboxylate transport system substrate-binding protein" evidence="1">
    <location>
        <begin position="27"/>
        <end position="370"/>
    </location>
</feature>
<keyword evidence="3" id="KW-1185">Reference proteome</keyword>
<dbReference type="InterPro" id="IPR038404">
    <property type="entry name" value="TRAP_DctP_sf"/>
</dbReference>
<dbReference type="Pfam" id="PF19582">
    <property type="entry name" value="AdeT1_2"/>
    <property type="match status" value="1"/>
</dbReference>
<dbReference type="RefSeq" id="WP_130415133.1">
    <property type="nucleotide sequence ID" value="NZ_SHKX01000015.1"/>
</dbReference>
<name>A0A4Q7YJN4_9GAMM</name>
<sequence length="370" mass="40769">MFSSLKKNLLHVCQAGLLLAGASAMAADLLPLATDLKPGTEGLPAAFAKPLKMSICFFDMQGRNGEYYGRAQDLALIAKRWNIQATLKVFTEEEDAVKAFKAGQCEGAVMSTLRSREFNRFMGSIDAPGAIPTYQHMRVVLKTLLDKKIEPYTISGPYQTIGVYPLGAQYLFTRDGSTKTLDALNGKKIAILNWDKTLNTLIGKMGATPVAESLSGFAKPFNKGEADAILAPAVAYYPFQLGQGIGDKGGVFKTPITQLTAALVINRDMIRKKTEDVDARVAAFRSMSAQFLEDMLNQFFISIDHQDKDVPGKYWIEQEPAQAQALEDFLTKSRIEMTKEGLYDARMMKILKKVRCSLDTTRAECTGTDE</sequence>
<evidence type="ECO:0008006" key="4">
    <source>
        <dbReference type="Google" id="ProtNLM"/>
    </source>
</evidence>
<evidence type="ECO:0000313" key="2">
    <source>
        <dbReference type="EMBL" id="RZU37064.1"/>
    </source>
</evidence>
<proteinExistence type="predicted"/>
<reference evidence="2 3" key="1">
    <citation type="submission" date="2019-02" db="EMBL/GenBank/DDBJ databases">
        <title>Genomic Encyclopedia of Type Strains, Phase IV (KMG-IV): sequencing the most valuable type-strain genomes for metagenomic binning, comparative biology and taxonomic classification.</title>
        <authorList>
            <person name="Goeker M."/>
        </authorList>
    </citation>
    <scope>NUCLEOTIDE SEQUENCE [LARGE SCALE GENOMIC DNA]</scope>
    <source>
        <strain evidence="2 3">DSM 105135</strain>
    </source>
</reference>
<evidence type="ECO:0000313" key="3">
    <source>
        <dbReference type="Proteomes" id="UP000292423"/>
    </source>
</evidence>
<protein>
    <recommendedName>
        <fullName evidence="4">TRAP-type C4-dicarboxylate transport system substrate-binding protein</fullName>
    </recommendedName>
</protein>
<keyword evidence="1" id="KW-0732">Signal</keyword>
<dbReference type="AlphaFoldDB" id="A0A4Q7YJN4"/>
<dbReference type="NCBIfam" id="NF037995">
    <property type="entry name" value="TRAP_S1"/>
    <property type="match status" value="1"/>
</dbReference>
<evidence type="ECO:0000256" key="1">
    <source>
        <dbReference type="SAM" id="SignalP"/>
    </source>
</evidence>
<organism evidence="2 3">
    <name type="scientific">Fluviicoccus keumensis</name>
    <dbReference type="NCBI Taxonomy" id="1435465"/>
    <lineage>
        <taxon>Bacteria</taxon>
        <taxon>Pseudomonadati</taxon>
        <taxon>Pseudomonadota</taxon>
        <taxon>Gammaproteobacteria</taxon>
        <taxon>Moraxellales</taxon>
        <taxon>Moraxellaceae</taxon>
        <taxon>Fluviicoccus</taxon>
    </lineage>
</organism>
<comment type="caution">
    <text evidence="2">The sequence shown here is derived from an EMBL/GenBank/DDBJ whole genome shotgun (WGS) entry which is preliminary data.</text>
</comment>
<dbReference type="InterPro" id="IPR045758">
    <property type="entry name" value="AdeT1/2"/>
</dbReference>
<dbReference type="EMBL" id="SHKX01000015">
    <property type="protein sequence ID" value="RZU37064.1"/>
    <property type="molecule type" value="Genomic_DNA"/>
</dbReference>
<dbReference type="OrthoDB" id="9771186at2"/>
<accession>A0A4Q7YJN4</accession>
<feature type="signal peptide" evidence="1">
    <location>
        <begin position="1"/>
        <end position="26"/>
    </location>
</feature>
<dbReference type="SUPFAM" id="SSF53850">
    <property type="entry name" value="Periplasmic binding protein-like II"/>
    <property type="match status" value="1"/>
</dbReference>
<gene>
    <name evidence="2" type="ORF">EV700_2931</name>
</gene>
<dbReference type="Proteomes" id="UP000292423">
    <property type="component" value="Unassembled WGS sequence"/>
</dbReference>